<dbReference type="InterPro" id="IPR046342">
    <property type="entry name" value="CBS_dom_sf"/>
</dbReference>
<keyword evidence="1 2" id="KW-0129">CBS domain</keyword>
<dbReference type="PANTHER" id="PTHR43080">
    <property type="entry name" value="CBS DOMAIN-CONTAINING PROTEIN CBSX3, MITOCHONDRIAL"/>
    <property type="match status" value="1"/>
</dbReference>
<sequence>MQRIADIMTRDVTSVAPEETIRRAAELMDDLNIGALPVCNGEELVGMITDRDITVRATAQGMAPDETAIEDVMTSNVTWCYDDQEVDEVMGQMADSQLRRIPVIDHNTRKLIGIVSLGDVATKHSAGVDRTLEDVSSPSRPNTLH</sequence>
<reference evidence="4 5" key="1">
    <citation type="submission" date="2020-02" db="EMBL/GenBank/DDBJ databases">
        <authorList>
            <person name="Kim M.K."/>
        </authorList>
    </citation>
    <scope>NUCLEOTIDE SEQUENCE [LARGE SCALE GENOMIC DNA]</scope>
    <source>
        <strain evidence="4 5">17J57-3</strain>
    </source>
</reference>
<dbReference type="AlphaFoldDB" id="A0A6B3SRR1"/>
<accession>A0A6B3SRR1</accession>
<organism evidence="4 5">
    <name type="scientific">Noviherbaspirillum galbum</name>
    <dbReference type="NCBI Taxonomy" id="2709383"/>
    <lineage>
        <taxon>Bacteria</taxon>
        <taxon>Pseudomonadati</taxon>
        <taxon>Pseudomonadota</taxon>
        <taxon>Betaproteobacteria</taxon>
        <taxon>Burkholderiales</taxon>
        <taxon>Oxalobacteraceae</taxon>
        <taxon>Noviherbaspirillum</taxon>
    </lineage>
</organism>
<dbReference type="InterPro" id="IPR051257">
    <property type="entry name" value="Diverse_CBS-Domain"/>
</dbReference>
<dbReference type="RefSeq" id="WP_163962019.1">
    <property type="nucleotide sequence ID" value="NZ_JAAIVB010000032.1"/>
</dbReference>
<feature type="domain" description="CBS" evidence="3">
    <location>
        <begin position="73"/>
        <end position="130"/>
    </location>
</feature>
<evidence type="ECO:0000256" key="2">
    <source>
        <dbReference type="PROSITE-ProRule" id="PRU00703"/>
    </source>
</evidence>
<comment type="caution">
    <text evidence="4">The sequence shown here is derived from an EMBL/GenBank/DDBJ whole genome shotgun (WGS) entry which is preliminary data.</text>
</comment>
<dbReference type="InterPro" id="IPR000644">
    <property type="entry name" value="CBS_dom"/>
</dbReference>
<dbReference type="EMBL" id="JAAIVB010000032">
    <property type="protein sequence ID" value="NEX61122.1"/>
    <property type="molecule type" value="Genomic_DNA"/>
</dbReference>
<dbReference type="SMART" id="SM00116">
    <property type="entry name" value="CBS"/>
    <property type="match status" value="2"/>
</dbReference>
<evidence type="ECO:0000256" key="1">
    <source>
        <dbReference type="ARBA" id="ARBA00023122"/>
    </source>
</evidence>
<evidence type="ECO:0000313" key="4">
    <source>
        <dbReference type="EMBL" id="NEX61122.1"/>
    </source>
</evidence>
<feature type="domain" description="CBS" evidence="3">
    <location>
        <begin position="8"/>
        <end position="66"/>
    </location>
</feature>
<dbReference type="PROSITE" id="PS51371">
    <property type="entry name" value="CBS"/>
    <property type="match status" value="2"/>
</dbReference>
<evidence type="ECO:0000259" key="3">
    <source>
        <dbReference type="PROSITE" id="PS51371"/>
    </source>
</evidence>
<name>A0A6B3SRR1_9BURK</name>
<gene>
    <name evidence="4" type="ORF">G3574_08530</name>
</gene>
<dbReference type="SUPFAM" id="SSF54631">
    <property type="entry name" value="CBS-domain pair"/>
    <property type="match status" value="1"/>
</dbReference>
<evidence type="ECO:0000313" key="5">
    <source>
        <dbReference type="Proteomes" id="UP000482155"/>
    </source>
</evidence>
<dbReference type="Pfam" id="PF00571">
    <property type="entry name" value="CBS"/>
    <property type="match status" value="2"/>
</dbReference>
<protein>
    <submittedName>
        <fullName evidence="4">CBS domain-containing protein</fullName>
    </submittedName>
</protein>
<dbReference type="Proteomes" id="UP000482155">
    <property type="component" value="Unassembled WGS sequence"/>
</dbReference>
<keyword evidence="5" id="KW-1185">Reference proteome</keyword>
<proteinExistence type="predicted"/>
<dbReference type="PANTHER" id="PTHR43080:SF2">
    <property type="entry name" value="CBS DOMAIN-CONTAINING PROTEIN"/>
    <property type="match status" value="1"/>
</dbReference>
<dbReference type="Gene3D" id="3.10.580.10">
    <property type="entry name" value="CBS-domain"/>
    <property type="match status" value="1"/>
</dbReference>
<dbReference type="CDD" id="cd04622">
    <property type="entry name" value="CBS_pair_HRP1_like"/>
    <property type="match status" value="1"/>
</dbReference>